<evidence type="ECO:0000256" key="1">
    <source>
        <dbReference type="SAM" id="Coils"/>
    </source>
</evidence>
<keyword evidence="1" id="KW-0175">Coiled coil</keyword>
<feature type="coiled-coil region" evidence="1">
    <location>
        <begin position="1"/>
        <end position="31"/>
    </location>
</feature>
<protein>
    <submittedName>
        <fullName evidence="2">Uncharacterized protein</fullName>
    </submittedName>
</protein>
<sequence length="306" mass="36784">MDREKQLMDQLLEEESEMDKEERERREIIINNFIIIYKLIRLTACQKGDLTAVLRCLYKSQKWNPLMWAACKGYHQQKQHYKTYCMCYCFNKQQHHMFQNDIDIVELCQNNAYLFKSNELIFSKQIYLFWRKSQSCSIISNVQFPLIIIKEGCLRNNKLISPFYSINVGMFQRTCTNCLVIIKGMIMLEGCKSIWEQQCSFGRVRRKIDSILDINDLWRNCRQTKYKRTYQKDLTTNAYISQLIKLLEISGQTTKYFCMTCRKFWKEEECKMDWVFGNAESTDMEKPEGRCQNCWDIIKKHTEKNQ</sequence>
<evidence type="ECO:0000313" key="2">
    <source>
        <dbReference type="EMBL" id="CAD8087725.1"/>
    </source>
</evidence>
<reference evidence="2" key="1">
    <citation type="submission" date="2021-01" db="EMBL/GenBank/DDBJ databases">
        <authorList>
            <consortium name="Genoscope - CEA"/>
            <person name="William W."/>
        </authorList>
    </citation>
    <scope>NUCLEOTIDE SEQUENCE</scope>
</reference>
<comment type="caution">
    <text evidence="2">The sequence shown here is derived from an EMBL/GenBank/DDBJ whole genome shotgun (WGS) entry which is preliminary data.</text>
</comment>
<organism evidence="2 3">
    <name type="scientific">Paramecium sonneborni</name>
    <dbReference type="NCBI Taxonomy" id="65129"/>
    <lineage>
        <taxon>Eukaryota</taxon>
        <taxon>Sar</taxon>
        <taxon>Alveolata</taxon>
        <taxon>Ciliophora</taxon>
        <taxon>Intramacronucleata</taxon>
        <taxon>Oligohymenophorea</taxon>
        <taxon>Peniculida</taxon>
        <taxon>Parameciidae</taxon>
        <taxon>Paramecium</taxon>
    </lineage>
</organism>
<gene>
    <name evidence="2" type="ORF">PSON_ATCC_30995.1.T0510352</name>
</gene>
<dbReference type="OrthoDB" id="366390at2759"/>
<proteinExistence type="predicted"/>
<evidence type="ECO:0000313" key="3">
    <source>
        <dbReference type="Proteomes" id="UP000692954"/>
    </source>
</evidence>
<dbReference type="Proteomes" id="UP000692954">
    <property type="component" value="Unassembled WGS sequence"/>
</dbReference>
<dbReference type="AlphaFoldDB" id="A0A8S1NF48"/>
<accession>A0A8S1NF48</accession>
<name>A0A8S1NF48_9CILI</name>
<dbReference type="EMBL" id="CAJJDN010000051">
    <property type="protein sequence ID" value="CAD8087725.1"/>
    <property type="molecule type" value="Genomic_DNA"/>
</dbReference>
<keyword evidence="3" id="KW-1185">Reference proteome</keyword>